<comment type="caution">
    <text evidence="3">The sequence shown here is derived from an EMBL/GenBank/DDBJ whole genome shotgun (WGS) entry which is preliminary data.</text>
</comment>
<dbReference type="Proteomes" id="UP001196413">
    <property type="component" value="Unassembled WGS sequence"/>
</dbReference>
<dbReference type="AlphaFoldDB" id="A0AAD5MAW8"/>
<evidence type="ECO:0000313" key="4">
    <source>
        <dbReference type="Proteomes" id="UP001196413"/>
    </source>
</evidence>
<accession>A0AAD5MAW8</accession>
<gene>
    <name evidence="3" type="ORF">KIN20_000141</name>
</gene>
<reference evidence="3" key="1">
    <citation type="submission" date="2021-06" db="EMBL/GenBank/DDBJ databases">
        <title>Parelaphostrongylus tenuis whole genome reference sequence.</title>
        <authorList>
            <person name="Garwood T.J."/>
            <person name="Larsen P.A."/>
            <person name="Fountain-Jones N.M."/>
            <person name="Garbe J.R."/>
            <person name="Macchietto M.G."/>
            <person name="Kania S.A."/>
            <person name="Gerhold R.W."/>
            <person name="Richards J.E."/>
            <person name="Wolf T.M."/>
        </authorList>
    </citation>
    <scope>NUCLEOTIDE SEQUENCE</scope>
    <source>
        <strain evidence="3">MNPRO001-30</strain>
        <tissue evidence="3">Meninges</tissue>
    </source>
</reference>
<dbReference type="Gene3D" id="3.30.559.70">
    <property type="entry name" value="Choline/Carnitine o-acyltransferase, domain 2"/>
    <property type="match status" value="1"/>
</dbReference>
<dbReference type="InterPro" id="IPR039551">
    <property type="entry name" value="Cho/carn_acyl_trans"/>
</dbReference>
<name>A0AAD5MAW8_PARTN</name>
<dbReference type="InterPro" id="IPR042231">
    <property type="entry name" value="Cho/carn_acyl_trans_2"/>
</dbReference>
<dbReference type="GO" id="GO:0005777">
    <property type="term" value="C:peroxisome"/>
    <property type="evidence" value="ECO:0007669"/>
    <property type="project" value="TreeGrafter"/>
</dbReference>
<dbReference type="PANTHER" id="PTHR22589">
    <property type="entry name" value="CARNITINE O-ACYLTRANSFERASE"/>
    <property type="match status" value="1"/>
</dbReference>
<keyword evidence="1" id="KW-0808">Transferase</keyword>
<keyword evidence="4" id="KW-1185">Reference proteome</keyword>
<sequence>MAGSTPFDMSPYLSIFGTTRIPKKGCDEIRYGSTNENQQRHIIVLHNGHVFTMPVLSPSREPLSLSALTAMFISIIKRSPERLSHSVGIVSSDNRDRWAELYEQLKAHPTNSAHLSCIEDALFAVCLDQEFEP</sequence>
<evidence type="ECO:0000256" key="1">
    <source>
        <dbReference type="ARBA" id="ARBA00023315"/>
    </source>
</evidence>
<evidence type="ECO:0000259" key="2">
    <source>
        <dbReference type="Pfam" id="PF00755"/>
    </source>
</evidence>
<keyword evidence="1" id="KW-0012">Acyltransferase</keyword>
<proteinExistence type="predicted"/>
<evidence type="ECO:0000313" key="3">
    <source>
        <dbReference type="EMBL" id="KAJ1345577.1"/>
    </source>
</evidence>
<feature type="domain" description="Choline/carnitine acyltransferase" evidence="2">
    <location>
        <begin position="5"/>
        <end position="130"/>
    </location>
</feature>
<protein>
    <recommendedName>
        <fullName evidence="2">Choline/carnitine acyltransferase domain-containing protein</fullName>
    </recommendedName>
</protein>
<dbReference type="GO" id="GO:0019254">
    <property type="term" value="P:carnitine metabolic process, CoA-linked"/>
    <property type="evidence" value="ECO:0007669"/>
    <property type="project" value="TreeGrafter"/>
</dbReference>
<dbReference type="SUPFAM" id="SSF52777">
    <property type="entry name" value="CoA-dependent acyltransferases"/>
    <property type="match status" value="1"/>
</dbReference>
<organism evidence="3 4">
    <name type="scientific">Parelaphostrongylus tenuis</name>
    <name type="common">Meningeal worm</name>
    <dbReference type="NCBI Taxonomy" id="148309"/>
    <lineage>
        <taxon>Eukaryota</taxon>
        <taxon>Metazoa</taxon>
        <taxon>Ecdysozoa</taxon>
        <taxon>Nematoda</taxon>
        <taxon>Chromadorea</taxon>
        <taxon>Rhabditida</taxon>
        <taxon>Rhabditina</taxon>
        <taxon>Rhabditomorpha</taxon>
        <taxon>Strongyloidea</taxon>
        <taxon>Metastrongylidae</taxon>
        <taxon>Parelaphostrongylus</taxon>
    </lineage>
</organism>
<dbReference type="GO" id="GO:0004092">
    <property type="term" value="F:carnitine O-acetyltransferase activity"/>
    <property type="evidence" value="ECO:0007669"/>
    <property type="project" value="TreeGrafter"/>
</dbReference>
<dbReference type="Pfam" id="PF00755">
    <property type="entry name" value="Carn_acyltransf"/>
    <property type="match status" value="1"/>
</dbReference>
<dbReference type="InterPro" id="IPR000542">
    <property type="entry name" value="Carn_acyl_trans"/>
</dbReference>
<dbReference type="EMBL" id="JAHQIW010000023">
    <property type="protein sequence ID" value="KAJ1345577.1"/>
    <property type="molecule type" value="Genomic_DNA"/>
</dbReference>
<dbReference type="PANTHER" id="PTHR22589:SF103">
    <property type="entry name" value="CARNITINE O-ACETYL-TRANSFERASE, ISOFORM A-RELATED"/>
    <property type="match status" value="1"/>
</dbReference>